<evidence type="ECO:0000256" key="1">
    <source>
        <dbReference type="SAM" id="Phobius"/>
    </source>
</evidence>
<dbReference type="RefSeq" id="WP_143083205.1">
    <property type="nucleotide sequence ID" value="NZ_FONT01000003.1"/>
</dbReference>
<keyword evidence="1" id="KW-1133">Transmembrane helix</keyword>
<dbReference type="STRING" id="930128.SAMN05192532_103135"/>
<sequence length="179" mass="21021">MWRRLKSTNGYAMIVVLLTITVVGIMVPILFMNVFNADRQFEKTEEDLQILKLREMGNKYMAEAADQSSDEAADIIQERLHDPEYDGNPANDFKQVFEARLKSHKLNPEYTIYARNEKQDGQQVKVGWEDIRWGETEDELVITYYVIPSLTDNITMEERQTSTYHINLPEWFLTYETRG</sequence>
<accession>A0A1I2CPY0</accession>
<keyword evidence="1" id="KW-0472">Membrane</keyword>
<feature type="transmembrane region" description="Helical" evidence="1">
    <location>
        <begin position="12"/>
        <end position="35"/>
    </location>
</feature>
<name>A0A1I2CPY0_9BACI</name>
<reference evidence="2 3" key="1">
    <citation type="submission" date="2016-10" db="EMBL/GenBank/DDBJ databases">
        <authorList>
            <person name="de Groot N.N."/>
        </authorList>
    </citation>
    <scope>NUCLEOTIDE SEQUENCE [LARGE SCALE GENOMIC DNA]</scope>
    <source>
        <strain evidence="2 3">DSM 23995</strain>
    </source>
</reference>
<dbReference type="Proteomes" id="UP000199516">
    <property type="component" value="Unassembled WGS sequence"/>
</dbReference>
<evidence type="ECO:0008006" key="4">
    <source>
        <dbReference type="Google" id="ProtNLM"/>
    </source>
</evidence>
<keyword evidence="1" id="KW-0812">Transmembrane</keyword>
<dbReference type="EMBL" id="FONT01000003">
    <property type="protein sequence ID" value="SFE70407.1"/>
    <property type="molecule type" value="Genomic_DNA"/>
</dbReference>
<gene>
    <name evidence="2" type="ORF">SAMN05192532_103135</name>
</gene>
<proteinExistence type="predicted"/>
<protein>
    <recommendedName>
        <fullName evidence="4">Type II secretory pathway, pseudopilin PulG</fullName>
    </recommendedName>
</protein>
<evidence type="ECO:0000313" key="3">
    <source>
        <dbReference type="Proteomes" id="UP000199516"/>
    </source>
</evidence>
<organism evidence="2 3">
    <name type="scientific">Alteribacillus iranensis</name>
    <dbReference type="NCBI Taxonomy" id="930128"/>
    <lineage>
        <taxon>Bacteria</taxon>
        <taxon>Bacillati</taxon>
        <taxon>Bacillota</taxon>
        <taxon>Bacilli</taxon>
        <taxon>Bacillales</taxon>
        <taxon>Bacillaceae</taxon>
        <taxon>Alteribacillus</taxon>
    </lineage>
</organism>
<dbReference type="AlphaFoldDB" id="A0A1I2CPY0"/>
<evidence type="ECO:0000313" key="2">
    <source>
        <dbReference type="EMBL" id="SFE70407.1"/>
    </source>
</evidence>
<keyword evidence="3" id="KW-1185">Reference proteome</keyword>